<evidence type="ECO:0000313" key="1">
    <source>
        <dbReference type="EMBL" id="GBP71928.1"/>
    </source>
</evidence>
<keyword evidence="2" id="KW-1185">Reference proteome</keyword>
<reference evidence="1 2" key="1">
    <citation type="journal article" date="2019" name="Commun. Biol.">
        <title>The bagworm genome reveals a unique fibroin gene that provides high tensile strength.</title>
        <authorList>
            <person name="Kono N."/>
            <person name="Nakamura H."/>
            <person name="Ohtoshi R."/>
            <person name="Tomita M."/>
            <person name="Numata K."/>
            <person name="Arakawa K."/>
        </authorList>
    </citation>
    <scope>NUCLEOTIDE SEQUENCE [LARGE SCALE GENOMIC DNA]</scope>
</reference>
<accession>A0A4C1Y7P5</accession>
<comment type="caution">
    <text evidence="1">The sequence shown here is derived from an EMBL/GenBank/DDBJ whole genome shotgun (WGS) entry which is preliminary data.</text>
</comment>
<dbReference type="Proteomes" id="UP000299102">
    <property type="component" value="Unassembled WGS sequence"/>
</dbReference>
<sequence>MEFVKSKRSFTHASSLRDEAEAAEQLIDLLGSVTAETYLALAVLHCDMRISYTKSFNDNAETFKGAENYLSGLSLSPYPRNFTQWQIKEWKREELTFLCDVFTLSGHRSFEHDCGICINFIQIRTIIGSRNKMESGTESSTESEPRRN</sequence>
<protein>
    <submittedName>
        <fullName evidence="1">Uncharacterized protein</fullName>
    </submittedName>
</protein>
<dbReference type="EMBL" id="BGZK01001126">
    <property type="protein sequence ID" value="GBP71928.1"/>
    <property type="molecule type" value="Genomic_DNA"/>
</dbReference>
<gene>
    <name evidence="1" type="ORF">EVAR_38261_1</name>
</gene>
<evidence type="ECO:0000313" key="2">
    <source>
        <dbReference type="Proteomes" id="UP000299102"/>
    </source>
</evidence>
<proteinExistence type="predicted"/>
<dbReference type="AlphaFoldDB" id="A0A4C1Y7P5"/>
<organism evidence="1 2">
    <name type="scientific">Eumeta variegata</name>
    <name type="common">Bagworm moth</name>
    <name type="synonym">Eumeta japonica</name>
    <dbReference type="NCBI Taxonomy" id="151549"/>
    <lineage>
        <taxon>Eukaryota</taxon>
        <taxon>Metazoa</taxon>
        <taxon>Ecdysozoa</taxon>
        <taxon>Arthropoda</taxon>
        <taxon>Hexapoda</taxon>
        <taxon>Insecta</taxon>
        <taxon>Pterygota</taxon>
        <taxon>Neoptera</taxon>
        <taxon>Endopterygota</taxon>
        <taxon>Lepidoptera</taxon>
        <taxon>Glossata</taxon>
        <taxon>Ditrysia</taxon>
        <taxon>Tineoidea</taxon>
        <taxon>Psychidae</taxon>
        <taxon>Oiketicinae</taxon>
        <taxon>Eumeta</taxon>
    </lineage>
</organism>
<name>A0A4C1Y7P5_EUMVA</name>